<dbReference type="FunFam" id="3.40.250.10:FF:000045">
    <property type="entry name" value="Arsenate reductase (Arc2), putative"/>
    <property type="match status" value="1"/>
</dbReference>
<evidence type="ECO:0000313" key="2">
    <source>
        <dbReference type="EMBL" id="OQD70023.1"/>
    </source>
</evidence>
<evidence type="ECO:0000259" key="1">
    <source>
        <dbReference type="PROSITE" id="PS50206"/>
    </source>
</evidence>
<dbReference type="Proteomes" id="UP000191522">
    <property type="component" value="Unassembled WGS sequence"/>
</dbReference>
<dbReference type="GO" id="GO:0005737">
    <property type="term" value="C:cytoplasm"/>
    <property type="evidence" value="ECO:0007669"/>
    <property type="project" value="TreeGrafter"/>
</dbReference>
<dbReference type="SMART" id="SM00450">
    <property type="entry name" value="RHOD"/>
    <property type="match status" value="1"/>
</dbReference>
<dbReference type="PANTHER" id="PTHR10828">
    <property type="entry name" value="M-PHASE INDUCER PHOSPHATASE DUAL SPECIFICITY PHOSPHATASE CDC25"/>
    <property type="match status" value="1"/>
</dbReference>
<dbReference type="Pfam" id="PF00581">
    <property type="entry name" value="Rhodanese"/>
    <property type="match status" value="1"/>
</dbReference>
<keyword evidence="3" id="KW-1185">Reference proteome</keyword>
<dbReference type="GO" id="GO:0004725">
    <property type="term" value="F:protein tyrosine phosphatase activity"/>
    <property type="evidence" value="ECO:0007669"/>
    <property type="project" value="TreeGrafter"/>
</dbReference>
<gene>
    <name evidence="2" type="ORF">PENDEC_c027G03805</name>
</gene>
<reference evidence="3" key="1">
    <citation type="journal article" date="2017" name="Nat. Microbiol.">
        <title>Global analysis of biosynthetic gene clusters reveals vast potential of secondary metabolite production in Penicillium species.</title>
        <authorList>
            <person name="Nielsen J.C."/>
            <person name="Grijseels S."/>
            <person name="Prigent S."/>
            <person name="Ji B."/>
            <person name="Dainat J."/>
            <person name="Nielsen K.F."/>
            <person name="Frisvad J.C."/>
            <person name="Workman M."/>
            <person name="Nielsen J."/>
        </authorList>
    </citation>
    <scope>NUCLEOTIDE SEQUENCE [LARGE SCALE GENOMIC DNA]</scope>
    <source>
        <strain evidence="3">IBT 11843</strain>
    </source>
</reference>
<dbReference type="EMBL" id="MDYL01000027">
    <property type="protein sequence ID" value="OQD70023.1"/>
    <property type="molecule type" value="Genomic_DNA"/>
</dbReference>
<accession>A0A1V6NZ77</accession>
<dbReference type="PROSITE" id="PS50206">
    <property type="entry name" value="RHODANESE_3"/>
    <property type="match status" value="1"/>
</dbReference>
<dbReference type="InterPro" id="IPR001763">
    <property type="entry name" value="Rhodanese-like_dom"/>
</dbReference>
<name>A0A1V6NZ77_PENDC</name>
<dbReference type="AlphaFoldDB" id="A0A1V6NZ77"/>
<dbReference type="OMA" id="TPWHEAF"/>
<feature type="domain" description="Rhodanese" evidence="1">
    <location>
        <begin position="41"/>
        <end position="141"/>
    </location>
</feature>
<protein>
    <recommendedName>
        <fullName evidence="1">Rhodanese domain-containing protein</fullName>
    </recommendedName>
</protein>
<dbReference type="Gene3D" id="3.40.250.10">
    <property type="entry name" value="Rhodanese-like domain"/>
    <property type="match status" value="1"/>
</dbReference>
<organism evidence="2 3">
    <name type="scientific">Penicillium decumbens</name>
    <dbReference type="NCBI Taxonomy" id="69771"/>
    <lineage>
        <taxon>Eukaryota</taxon>
        <taxon>Fungi</taxon>
        <taxon>Dikarya</taxon>
        <taxon>Ascomycota</taxon>
        <taxon>Pezizomycotina</taxon>
        <taxon>Eurotiomycetes</taxon>
        <taxon>Eurotiomycetidae</taxon>
        <taxon>Eurotiales</taxon>
        <taxon>Aspergillaceae</taxon>
        <taxon>Penicillium</taxon>
    </lineage>
</organism>
<dbReference type="GO" id="GO:0005634">
    <property type="term" value="C:nucleus"/>
    <property type="evidence" value="ECO:0007669"/>
    <property type="project" value="TreeGrafter"/>
</dbReference>
<dbReference type="STRING" id="69771.A0A1V6NZ77"/>
<dbReference type="SUPFAM" id="SSF52821">
    <property type="entry name" value="Rhodanese/Cell cycle control phosphatase"/>
    <property type="match status" value="1"/>
</dbReference>
<dbReference type="InterPro" id="IPR036873">
    <property type="entry name" value="Rhodanese-like_dom_sf"/>
</dbReference>
<comment type="caution">
    <text evidence="2">The sequence shown here is derived from an EMBL/GenBank/DDBJ whole genome shotgun (WGS) entry which is preliminary data.</text>
</comment>
<dbReference type="PANTHER" id="PTHR10828:SF50">
    <property type="entry name" value="REDUCTASE (ARC2), PUTATIVE (AFU_ORTHOLOGUE AFUA_6G13400)-RELATED"/>
    <property type="match status" value="1"/>
</dbReference>
<dbReference type="OrthoDB" id="8300214at2759"/>
<evidence type="ECO:0000313" key="3">
    <source>
        <dbReference type="Proteomes" id="UP000191522"/>
    </source>
</evidence>
<sequence>MSTPDIPRNTPWHAAYPAPKSEVNSLPRQELLRWLKEGKQPGKDFVLVDVRRNDFEGGTIRGSLNLPAQSLYHTRPALYTLLKSGDVKRVIWYCGSCNGRGPRAAAWFADYLVEKQDSSIESLILEGGIKGWAAAGSEYTELMDEYDASVWAKS</sequence>
<dbReference type="CDD" id="cd01443">
    <property type="entry name" value="Cdc25_Acr2p"/>
    <property type="match status" value="1"/>
</dbReference>
<proteinExistence type="predicted"/>